<dbReference type="Pfam" id="PF20431">
    <property type="entry name" value="E_motif"/>
    <property type="match status" value="1"/>
</dbReference>
<feature type="repeat" description="PPR" evidence="3">
    <location>
        <begin position="304"/>
        <end position="338"/>
    </location>
</feature>
<dbReference type="Pfam" id="PF14432">
    <property type="entry name" value="DYW_deaminase"/>
    <property type="match status" value="1"/>
</dbReference>
<evidence type="ECO:0000256" key="2">
    <source>
        <dbReference type="ARBA" id="ARBA00022737"/>
    </source>
</evidence>
<dbReference type="InterPro" id="IPR032867">
    <property type="entry name" value="DYW_dom"/>
</dbReference>
<keyword evidence="2" id="KW-0677">Repeat</keyword>
<evidence type="ECO:0000256" key="3">
    <source>
        <dbReference type="PROSITE-ProRule" id="PRU00708"/>
    </source>
</evidence>
<comment type="similarity">
    <text evidence="1">Belongs to the PPR family. PCMP-H subfamily.</text>
</comment>
<gene>
    <name evidence="5" type="ORF">FRX31_020225</name>
</gene>
<comment type="caution">
    <text evidence="5">The sequence shown here is derived from an EMBL/GenBank/DDBJ whole genome shotgun (WGS) entry which is preliminary data.</text>
</comment>
<feature type="domain" description="DYW" evidence="4">
    <location>
        <begin position="522"/>
        <end position="612"/>
    </location>
</feature>
<dbReference type="InterPro" id="IPR011990">
    <property type="entry name" value="TPR-like_helical_dom_sf"/>
</dbReference>
<dbReference type="FunFam" id="1.25.40.10:FF:000511">
    <property type="entry name" value="Pentatricopeptide repeat-containing protein"/>
    <property type="match status" value="1"/>
</dbReference>
<dbReference type="GO" id="GO:0009451">
    <property type="term" value="P:RNA modification"/>
    <property type="evidence" value="ECO:0007669"/>
    <property type="project" value="InterPro"/>
</dbReference>
<dbReference type="OrthoDB" id="185373at2759"/>
<dbReference type="Pfam" id="PF13041">
    <property type="entry name" value="PPR_2"/>
    <property type="match status" value="4"/>
</dbReference>
<dbReference type="AlphaFoldDB" id="A0A7J6VYI6"/>
<dbReference type="GO" id="GO:0003723">
    <property type="term" value="F:RNA binding"/>
    <property type="evidence" value="ECO:0007669"/>
    <property type="project" value="InterPro"/>
</dbReference>
<dbReference type="EMBL" id="JABWDY010024508">
    <property type="protein sequence ID" value="KAF5190194.1"/>
    <property type="molecule type" value="Genomic_DNA"/>
</dbReference>
<dbReference type="FunFam" id="1.25.40.10:FF:000333">
    <property type="entry name" value="Pentatricopeptide repeat-containing protein"/>
    <property type="match status" value="1"/>
</dbReference>
<evidence type="ECO:0000256" key="1">
    <source>
        <dbReference type="ARBA" id="ARBA00006643"/>
    </source>
</evidence>
<reference evidence="5 6" key="1">
    <citation type="submission" date="2020-06" db="EMBL/GenBank/DDBJ databases">
        <title>Transcriptomic and genomic resources for Thalictrum thalictroides and T. hernandezii: Facilitating candidate gene discovery in an emerging model plant lineage.</title>
        <authorList>
            <person name="Arias T."/>
            <person name="Riano-Pachon D.M."/>
            <person name="Di Stilio V.S."/>
        </authorList>
    </citation>
    <scope>NUCLEOTIDE SEQUENCE [LARGE SCALE GENOMIC DNA]</scope>
    <source>
        <strain evidence="6">cv. WT478/WT964</strain>
        <tissue evidence="5">Leaves</tissue>
    </source>
</reference>
<dbReference type="Proteomes" id="UP000554482">
    <property type="component" value="Unassembled WGS sequence"/>
</dbReference>
<protein>
    <submittedName>
        <fullName evidence="5">Pentatricopeptide repeat-containing protein</fullName>
    </submittedName>
</protein>
<proteinExistence type="inferred from homology"/>
<evidence type="ECO:0000313" key="6">
    <source>
        <dbReference type="Proteomes" id="UP000554482"/>
    </source>
</evidence>
<dbReference type="Gene3D" id="1.25.40.10">
    <property type="entry name" value="Tetratricopeptide repeat domain"/>
    <property type="match status" value="4"/>
</dbReference>
<dbReference type="InterPro" id="IPR046848">
    <property type="entry name" value="E_motif"/>
</dbReference>
<accession>A0A7J6VYI6</accession>
<evidence type="ECO:0000259" key="4">
    <source>
        <dbReference type="Pfam" id="PF14432"/>
    </source>
</evidence>
<feature type="repeat" description="PPR" evidence="3">
    <location>
        <begin position="101"/>
        <end position="136"/>
    </location>
</feature>
<dbReference type="PANTHER" id="PTHR47926">
    <property type="entry name" value="PENTATRICOPEPTIDE REPEAT-CONTAINING PROTEIN"/>
    <property type="match status" value="1"/>
</dbReference>
<dbReference type="InterPro" id="IPR046960">
    <property type="entry name" value="PPR_At4g14850-like_plant"/>
</dbReference>
<feature type="repeat" description="PPR" evidence="3">
    <location>
        <begin position="203"/>
        <end position="237"/>
    </location>
</feature>
<name>A0A7J6VYI6_THATH</name>
<dbReference type="GO" id="GO:0008270">
    <property type="term" value="F:zinc ion binding"/>
    <property type="evidence" value="ECO:0007669"/>
    <property type="project" value="InterPro"/>
</dbReference>
<sequence>MFIWNTLIRGYAKSSNPSKAISFYYYMVQCGVLPDNFTYPFVLIGCARIQEVKFGERFHCEVLKNGFLSDVFVVNGVVQVYVSCGCFEFGCKVFDESSVRDIVTWNVMIGGYCSKGFYEKAFECFENMRKGDGIEPDDVTMISLVSACAKMGNLEQGRVIHSYAKEFGLEKHLKVGNAVLDMYCKCGDLEASQHLFDTMHERDVFTWTSLISGMVISGYFRESLVLFGRMQCENIRPDEVTLVSVLSACAQLGALEQGKYVHLLMDRYEVNRDVVLETALVDMYAKCGSIEFALQVFHGMRVKNVFTWNTIIGGLAMHGHGKHVMRLFEQMKCERILPDGVTFIGLLCACSHTRLVSEGLELFRAMKEDYHIEPRMEHYGCIVDLLCRAKLVSDALAFIENMPFQANSVMWANLHGACSISGNFELAQKVGQRVIELEPDSCGRYVQLSNFYAGIHQWNEAQSIRKEMKSKGIEKAPGCSWIEMNGIVHQFIAGDRSHIETEKIYMMIEEMCQRVKLAGIHVSRTTQVMFDIEEEEKEHSLFLHSEKLAIAFGLINTSPGSPIQIVKNLRVCNDCHSFIKIISKAFNRTIVARDRSRFHHFREGSCSCRDFW</sequence>
<dbReference type="PROSITE" id="PS51375">
    <property type="entry name" value="PPR"/>
    <property type="match status" value="4"/>
</dbReference>
<dbReference type="FunFam" id="1.25.40.10:FF:000427">
    <property type="entry name" value="Pentatricopeptide repeat-containing protein chloroplastic"/>
    <property type="match status" value="1"/>
</dbReference>
<dbReference type="InterPro" id="IPR002885">
    <property type="entry name" value="PPR_rpt"/>
</dbReference>
<dbReference type="PANTHER" id="PTHR47926:SF347">
    <property type="entry name" value="PENTATRICOPEPTIDE REPEAT-CONTAINING PROTEIN"/>
    <property type="match status" value="1"/>
</dbReference>
<feature type="repeat" description="PPR" evidence="3">
    <location>
        <begin position="1"/>
        <end position="34"/>
    </location>
</feature>
<evidence type="ECO:0000313" key="5">
    <source>
        <dbReference type="EMBL" id="KAF5190194.1"/>
    </source>
</evidence>
<dbReference type="NCBIfam" id="TIGR00756">
    <property type="entry name" value="PPR"/>
    <property type="match status" value="4"/>
</dbReference>
<organism evidence="5 6">
    <name type="scientific">Thalictrum thalictroides</name>
    <name type="common">Rue-anemone</name>
    <name type="synonym">Anemone thalictroides</name>
    <dbReference type="NCBI Taxonomy" id="46969"/>
    <lineage>
        <taxon>Eukaryota</taxon>
        <taxon>Viridiplantae</taxon>
        <taxon>Streptophyta</taxon>
        <taxon>Embryophyta</taxon>
        <taxon>Tracheophyta</taxon>
        <taxon>Spermatophyta</taxon>
        <taxon>Magnoliopsida</taxon>
        <taxon>Ranunculales</taxon>
        <taxon>Ranunculaceae</taxon>
        <taxon>Thalictroideae</taxon>
        <taxon>Thalictrum</taxon>
    </lineage>
</organism>
<keyword evidence="6" id="KW-1185">Reference proteome</keyword>